<gene>
    <name evidence="1" type="ORF">V6N12_058340</name>
</gene>
<accession>A0ABR2ERU9</accession>
<dbReference type="Proteomes" id="UP001472677">
    <property type="component" value="Unassembled WGS sequence"/>
</dbReference>
<dbReference type="EMBL" id="JBBPBM010000010">
    <property type="protein sequence ID" value="KAK8564758.1"/>
    <property type="molecule type" value="Genomic_DNA"/>
</dbReference>
<evidence type="ECO:0000313" key="2">
    <source>
        <dbReference type="Proteomes" id="UP001472677"/>
    </source>
</evidence>
<proteinExistence type="predicted"/>
<keyword evidence="2" id="KW-1185">Reference proteome</keyword>
<comment type="caution">
    <text evidence="1">The sequence shown here is derived from an EMBL/GenBank/DDBJ whole genome shotgun (WGS) entry which is preliminary data.</text>
</comment>
<sequence>MNSRAVEIALPSASSLGLFGNGGGRPPDDVSGVGISSTEHRDLGAIQQGVAVNEKSNVIEISHVMEEDVTDLQGVGLGKESSGMEGIGMDELAATKSASQGKALYASVTARTTEIRDSSACNPRKEEVDVLEDDFFISQSGPFLVGGGAGC</sequence>
<evidence type="ECO:0000313" key="1">
    <source>
        <dbReference type="EMBL" id="KAK8564758.1"/>
    </source>
</evidence>
<protein>
    <submittedName>
        <fullName evidence="1">Uncharacterized protein</fullName>
    </submittedName>
</protein>
<organism evidence="1 2">
    <name type="scientific">Hibiscus sabdariffa</name>
    <name type="common">roselle</name>
    <dbReference type="NCBI Taxonomy" id="183260"/>
    <lineage>
        <taxon>Eukaryota</taxon>
        <taxon>Viridiplantae</taxon>
        <taxon>Streptophyta</taxon>
        <taxon>Embryophyta</taxon>
        <taxon>Tracheophyta</taxon>
        <taxon>Spermatophyta</taxon>
        <taxon>Magnoliopsida</taxon>
        <taxon>eudicotyledons</taxon>
        <taxon>Gunneridae</taxon>
        <taxon>Pentapetalae</taxon>
        <taxon>rosids</taxon>
        <taxon>malvids</taxon>
        <taxon>Malvales</taxon>
        <taxon>Malvaceae</taxon>
        <taxon>Malvoideae</taxon>
        <taxon>Hibiscus</taxon>
    </lineage>
</organism>
<name>A0ABR2ERU9_9ROSI</name>
<reference evidence="1 2" key="1">
    <citation type="journal article" date="2024" name="G3 (Bethesda)">
        <title>Genome assembly of Hibiscus sabdariffa L. provides insights into metabolisms of medicinal natural products.</title>
        <authorList>
            <person name="Kim T."/>
        </authorList>
    </citation>
    <scope>NUCLEOTIDE SEQUENCE [LARGE SCALE GENOMIC DNA]</scope>
    <source>
        <strain evidence="1">TK-2024</strain>
        <tissue evidence="1">Old leaves</tissue>
    </source>
</reference>